<sequence length="102" mass="11898">MLRSKLIKLSGGSFKVLYRRYFIGLCRSNSTISPVRSSLICFFSASICFLSLHHQIPLLFNFISLLITTIPIFGQFDFRLHELVYCLRKHKFQLQQKKKGVL</sequence>
<organism evidence="1 2">
    <name type="scientific">Camellia sinensis</name>
    <name type="common">Tea plant</name>
    <name type="synonym">Thea sinensis</name>
    <dbReference type="NCBI Taxonomy" id="4442"/>
    <lineage>
        <taxon>Eukaryota</taxon>
        <taxon>Viridiplantae</taxon>
        <taxon>Streptophyta</taxon>
        <taxon>Embryophyta</taxon>
        <taxon>Tracheophyta</taxon>
        <taxon>Spermatophyta</taxon>
        <taxon>Magnoliopsida</taxon>
        <taxon>eudicotyledons</taxon>
        <taxon>Gunneridae</taxon>
        <taxon>Pentapetalae</taxon>
        <taxon>asterids</taxon>
        <taxon>Ericales</taxon>
        <taxon>Theaceae</taxon>
        <taxon>Camellia</taxon>
    </lineage>
</organism>
<dbReference type="EMBL" id="JACBKZ010000003">
    <property type="protein sequence ID" value="KAF5955051.1"/>
    <property type="molecule type" value="Genomic_DNA"/>
</dbReference>
<protein>
    <submittedName>
        <fullName evidence="1">Uncharacterized protein</fullName>
    </submittedName>
</protein>
<accession>A0A7J7HS58</accession>
<proteinExistence type="predicted"/>
<evidence type="ECO:0000313" key="1">
    <source>
        <dbReference type="EMBL" id="KAF5955051.1"/>
    </source>
</evidence>
<name>A0A7J7HS58_CAMSI</name>
<dbReference type="Proteomes" id="UP000593564">
    <property type="component" value="Unassembled WGS sequence"/>
</dbReference>
<reference evidence="1 2" key="2">
    <citation type="submission" date="2020-07" db="EMBL/GenBank/DDBJ databases">
        <title>Genome assembly of wild tea tree DASZ reveals pedigree and selection history of tea varieties.</title>
        <authorList>
            <person name="Zhang W."/>
        </authorList>
    </citation>
    <scope>NUCLEOTIDE SEQUENCE [LARGE SCALE GENOMIC DNA]</scope>
    <source>
        <strain evidence="2">cv. G240</strain>
        <tissue evidence="1">Leaf</tissue>
    </source>
</reference>
<dbReference type="AlphaFoldDB" id="A0A7J7HS58"/>
<comment type="caution">
    <text evidence="1">The sequence shown here is derived from an EMBL/GenBank/DDBJ whole genome shotgun (WGS) entry which is preliminary data.</text>
</comment>
<reference evidence="2" key="1">
    <citation type="journal article" date="2020" name="Nat. Commun.">
        <title>Genome assembly of wild tea tree DASZ reveals pedigree and selection history of tea varieties.</title>
        <authorList>
            <person name="Zhang W."/>
            <person name="Zhang Y."/>
            <person name="Qiu H."/>
            <person name="Guo Y."/>
            <person name="Wan H."/>
            <person name="Zhang X."/>
            <person name="Scossa F."/>
            <person name="Alseekh S."/>
            <person name="Zhang Q."/>
            <person name="Wang P."/>
            <person name="Xu L."/>
            <person name="Schmidt M.H."/>
            <person name="Jia X."/>
            <person name="Li D."/>
            <person name="Zhu A."/>
            <person name="Guo F."/>
            <person name="Chen W."/>
            <person name="Ni D."/>
            <person name="Usadel B."/>
            <person name="Fernie A.R."/>
            <person name="Wen W."/>
        </authorList>
    </citation>
    <scope>NUCLEOTIDE SEQUENCE [LARGE SCALE GENOMIC DNA]</scope>
    <source>
        <strain evidence="2">cv. G240</strain>
    </source>
</reference>
<gene>
    <name evidence="1" type="ORF">HYC85_007907</name>
</gene>
<evidence type="ECO:0000313" key="2">
    <source>
        <dbReference type="Proteomes" id="UP000593564"/>
    </source>
</evidence>
<keyword evidence="2" id="KW-1185">Reference proteome</keyword>